<protein>
    <recommendedName>
        <fullName evidence="3 10">4-diphosphocytidyl-2-C-methyl-D-erythritol kinase</fullName>
        <shortName evidence="10">CMK</shortName>
        <ecNumber evidence="2 10">2.7.1.148</ecNumber>
    </recommendedName>
    <alternativeName>
        <fullName evidence="9 10">4-(cytidine-5'-diphospho)-2-C-methyl-D-erythritol kinase</fullName>
    </alternativeName>
</protein>
<dbReference type="Proteomes" id="UP000275777">
    <property type="component" value="Chromosome"/>
</dbReference>
<evidence type="ECO:0000259" key="11">
    <source>
        <dbReference type="Pfam" id="PF00288"/>
    </source>
</evidence>
<dbReference type="InterPro" id="IPR006204">
    <property type="entry name" value="GHMP_kinase_N_dom"/>
</dbReference>
<dbReference type="Gene3D" id="3.30.70.890">
    <property type="entry name" value="GHMP kinase, C-terminal domain"/>
    <property type="match status" value="1"/>
</dbReference>
<dbReference type="UniPathway" id="UPA00056">
    <property type="reaction ID" value="UER00094"/>
</dbReference>
<evidence type="ECO:0000256" key="1">
    <source>
        <dbReference type="ARBA" id="ARBA00009684"/>
    </source>
</evidence>
<keyword evidence="4 10" id="KW-0808">Transferase</keyword>
<proteinExistence type="inferred from homology"/>
<dbReference type="GO" id="GO:0005524">
    <property type="term" value="F:ATP binding"/>
    <property type="evidence" value="ECO:0007669"/>
    <property type="project" value="UniProtKB-UniRule"/>
</dbReference>
<dbReference type="GO" id="GO:0016114">
    <property type="term" value="P:terpenoid biosynthetic process"/>
    <property type="evidence" value="ECO:0007669"/>
    <property type="project" value="UniProtKB-UniRule"/>
</dbReference>
<dbReference type="InterPro" id="IPR004424">
    <property type="entry name" value="IspE"/>
</dbReference>
<dbReference type="GO" id="GO:0050515">
    <property type="term" value="F:4-(cytidine 5'-diphospho)-2-C-methyl-D-erythritol kinase activity"/>
    <property type="evidence" value="ECO:0007669"/>
    <property type="project" value="UniProtKB-UniRule"/>
</dbReference>
<dbReference type="InterPro" id="IPR036554">
    <property type="entry name" value="GHMP_kinase_C_sf"/>
</dbReference>
<feature type="domain" description="GHMP kinase C-terminal" evidence="12">
    <location>
        <begin position="222"/>
        <end position="281"/>
    </location>
</feature>
<sequence>MRAASRYHSIQIKIDMQHPFHSYPAPAKLNLLLHVVGKRPDGYHLLETVFRFIDFGDTLELAVRDDGEIVLLTPTDGVPPEQDLTVRAARLLQRESGCRLGASIKLEKRTPMGGGLGGGSSDAATALIALNRLWGLAWPRERLQALGLQLGADVPVFIFGRNALATGVGEVLEPIPLKPAWYLVIHPQVHVSTIEVFRNFSQTVLTEIGRVGIMRILETTQQRRNDLQSVVEKRFPAVNEVLSELRKYGSPLMTGSGSCVFLEFESKDEADKVYRVLSQKYQGFVAEGLDVHPLFDSAE</sequence>
<dbReference type="EMBL" id="LR134182">
    <property type="protein sequence ID" value="VEB45375.1"/>
    <property type="molecule type" value="Genomic_DNA"/>
</dbReference>
<keyword evidence="8 10" id="KW-0414">Isoprene biosynthesis</keyword>
<dbReference type="PANTHER" id="PTHR43527:SF2">
    <property type="entry name" value="4-DIPHOSPHOCYTIDYL-2-C-METHYL-D-ERYTHRITOL KINASE, CHLOROPLASTIC"/>
    <property type="match status" value="1"/>
</dbReference>
<evidence type="ECO:0000256" key="8">
    <source>
        <dbReference type="ARBA" id="ARBA00023229"/>
    </source>
</evidence>
<evidence type="ECO:0000259" key="12">
    <source>
        <dbReference type="Pfam" id="PF08544"/>
    </source>
</evidence>
<gene>
    <name evidence="10 13" type="primary">ispE</name>
    <name evidence="13" type="ORF">NCTC9695_05887</name>
</gene>
<dbReference type="InterPro" id="IPR020568">
    <property type="entry name" value="Ribosomal_Su5_D2-typ_SF"/>
</dbReference>
<dbReference type="SUPFAM" id="SSF54211">
    <property type="entry name" value="Ribosomal protein S5 domain 2-like"/>
    <property type="match status" value="1"/>
</dbReference>
<dbReference type="PANTHER" id="PTHR43527">
    <property type="entry name" value="4-DIPHOSPHOCYTIDYL-2-C-METHYL-D-ERYTHRITOL KINASE, CHLOROPLASTIC"/>
    <property type="match status" value="1"/>
</dbReference>
<dbReference type="Pfam" id="PF00288">
    <property type="entry name" value="GHMP_kinases_N"/>
    <property type="match status" value="1"/>
</dbReference>
<feature type="active site" evidence="10">
    <location>
        <position position="153"/>
    </location>
</feature>
<evidence type="ECO:0000256" key="4">
    <source>
        <dbReference type="ARBA" id="ARBA00022679"/>
    </source>
</evidence>
<keyword evidence="6 10" id="KW-0418">Kinase</keyword>
<reference evidence="13 14" key="1">
    <citation type="submission" date="2018-12" db="EMBL/GenBank/DDBJ databases">
        <authorList>
            <consortium name="Pathogen Informatics"/>
        </authorList>
    </citation>
    <scope>NUCLEOTIDE SEQUENCE [LARGE SCALE GENOMIC DNA]</scope>
    <source>
        <strain evidence="13 14">NCTC9695</strain>
    </source>
</reference>
<evidence type="ECO:0000313" key="13">
    <source>
        <dbReference type="EMBL" id="VEB45375.1"/>
    </source>
</evidence>
<accession>A0A3S4IBK9</accession>
<evidence type="ECO:0000256" key="5">
    <source>
        <dbReference type="ARBA" id="ARBA00022741"/>
    </source>
</evidence>
<feature type="binding site" evidence="10">
    <location>
        <begin position="111"/>
        <end position="121"/>
    </location>
    <ligand>
        <name>ATP</name>
        <dbReference type="ChEBI" id="CHEBI:30616"/>
    </ligand>
</feature>
<comment type="catalytic activity">
    <reaction evidence="10">
        <text>4-CDP-2-C-methyl-D-erythritol + ATP = 4-CDP-2-C-methyl-D-erythritol 2-phosphate + ADP + H(+)</text>
        <dbReference type="Rhea" id="RHEA:18437"/>
        <dbReference type="ChEBI" id="CHEBI:15378"/>
        <dbReference type="ChEBI" id="CHEBI:30616"/>
        <dbReference type="ChEBI" id="CHEBI:57823"/>
        <dbReference type="ChEBI" id="CHEBI:57919"/>
        <dbReference type="ChEBI" id="CHEBI:456216"/>
        <dbReference type="EC" id="2.7.1.148"/>
    </reaction>
</comment>
<dbReference type="HAMAP" id="MF_00061">
    <property type="entry name" value="IspE"/>
    <property type="match status" value="1"/>
</dbReference>
<evidence type="ECO:0000256" key="7">
    <source>
        <dbReference type="ARBA" id="ARBA00022840"/>
    </source>
</evidence>
<dbReference type="SUPFAM" id="SSF55060">
    <property type="entry name" value="GHMP Kinase, C-terminal domain"/>
    <property type="match status" value="1"/>
</dbReference>
<evidence type="ECO:0000313" key="14">
    <source>
        <dbReference type="Proteomes" id="UP000275777"/>
    </source>
</evidence>
<keyword evidence="7 10" id="KW-0067">ATP-binding</keyword>
<comment type="function">
    <text evidence="10">Catalyzes the phosphorylation of the position 2 hydroxy group of 4-diphosphocytidyl-2C-methyl-D-erythritol.</text>
</comment>
<name>A0A3S4IBK9_CHRVL</name>
<dbReference type="PIRSF" id="PIRSF010376">
    <property type="entry name" value="IspE"/>
    <property type="match status" value="1"/>
</dbReference>
<dbReference type="GO" id="GO:0019288">
    <property type="term" value="P:isopentenyl diphosphate biosynthetic process, methylerythritol 4-phosphate pathway"/>
    <property type="evidence" value="ECO:0007669"/>
    <property type="project" value="UniProtKB-UniRule"/>
</dbReference>
<dbReference type="AlphaFoldDB" id="A0A3S4IBK9"/>
<evidence type="ECO:0000256" key="2">
    <source>
        <dbReference type="ARBA" id="ARBA00012052"/>
    </source>
</evidence>
<evidence type="ECO:0000256" key="6">
    <source>
        <dbReference type="ARBA" id="ARBA00022777"/>
    </source>
</evidence>
<evidence type="ECO:0000256" key="3">
    <source>
        <dbReference type="ARBA" id="ARBA00017473"/>
    </source>
</evidence>
<keyword evidence="5 10" id="KW-0547">Nucleotide-binding</keyword>
<feature type="active site" evidence="10">
    <location>
        <position position="28"/>
    </location>
</feature>
<feature type="domain" description="GHMP kinase N-terminal" evidence="11">
    <location>
        <begin position="84"/>
        <end position="160"/>
    </location>
</feature>
<dbReference type="Pfam" id="PF08544">
    <property type="entry name" value="GHMP_kinases_C"/>
    <property type="match status" value="1"/>
</dbReference>
<dbReference type="InterPro" id="IPR014721">
    <property type="entry name" value="Ribsml_uS5_D2-typ_fold_subgr"/>
</dbReference>
<dbReference type="Gene3D" id="3.30.230.10">
    <property type="match status" value="1"/>
</dbReference>
<dbReference type="EC" id="2.7.1.148" evidence="2 10"/>
<evidence type="ECO:0000256" key="9">
    <source>
        <dbReference type="ARBA" id="ARBA00032554"/>
    </source>
</evidence>
<evidence type="ECO:0000256" key="10">
    <source>
        <dbReference type="HAMAP-Rule" id="MF_00061"/>
    </source>
</evidence>
<dbReference type="NCBIfam" id="TIGR00154">
    <property type="entry name" value="ispE"/>
    <property type="match status" value="1"/>
</dbReference>
<organism evidence="13 14">
    <name type="scientific">Chromobacterium violaceum</name>
    <dbReference type="NCBI Taxonomy" id="536"/>
    <lineage>
        <taxon>Bacteria</taxon>
        <taxon>Pseudomonadati</taxon>
        <taxon>Pseudomonadota</taxon>
        <taxon>Betaproteobacteria</taxon>
        <taxon>Neisseriales</taxon>
        <taxon>Chromobacteriaceae</taxon>
        <taxon>Chromobacterium</taxon>
    </lineage>
</organism>
<dbReference type="InterPro" id="IPR013750">
    <property type="entry name" value="GHMP_kinase_C_dom"/>
</dbReference>
<comment type="pathway">
    <text evidence="10">Isoprenoid biosynthesis; isopentenyl diphosphate biosynthesis via DXP pathway; isopentenyl diphosphate from 1-deoxy-D-xylulose 5-phosphate: step 3/6.</text>
</comment>
<comment type="similarity">
    <text evidence="1 10">Belongs to the GHMP kinase family. IspE subfamily.</text>
</comment>